<dbReference type="InterPro" id="IPR044922">
    <property type="entry name" value="DUF2063_N_sf"/>
</dbReference>
<feature type="domain" description="NGO1945-like C-terminal" evidence="2">
    <location>
        <begin position="144"/>
        <end position="238"/>
    </location>
</feature>
<reference evidence="3 4" key="1">
    <citation type="submission" date="2022-07" db="EMBL/GenBank/DDBJ databases">
        <title>Methylomonas rivi sp. nov., Methylomonas rosea sp. nov., Methylomonas aureus sp. nov. and Methylomonas subterranea sp. nov., four novel methanotrophs isolated from a freshwater creek and the deep terrestrial subsurface.</title>
        <authorList>
            <person name="Abin C."/>
            <person name="Sankaranarayanan K."/>
            <person name="Garner C."/>
            <person name="Sindelar R."/>
            <person name="Kotary K."/>
            <person name="Garner R."/>
            <person name="Barclay S."/>
            <person name="Lawson P."/>
            <person name="Krumholz L."/>
        </authorList>
    </citation>
    <scope>NUCLEOTIDE SEQUENCE [LARGE SCALE GENOMIC DNA]</scope>
    <source>
        <strain evidence="3 4">WSC-6</strain>
    </source>
</reference>
<dbReference type="Pfam" id="PF22106">
    <property type="entry name" value="NGO1945_C"/>
    <property type="match status" value="1"/>
</dbReference>
<evidence type="ECO:0000259" key="2">
    <source>
        <dbReference type="Pfam" id="PF22106"/>
    </source>
</evidence>
<evidence type="ECO:0000313" key="3">
    <source>
        <dbReference type="EMBL" id="MCQ8129852.1"/>
    </source>
</evidence>
<gene>
    <name evidence="3" type="ORF">NP596_15435</name>
</gene>
<feature type="domain" description="Putative DNA-binding" evidence="1">
    <location>
        <begin position="7"/>
        <end position="92"/>
    </location>
</feature>
<organism evidence="3 4">
    <name type="scientific">Methylomonas rivi</name>
    <dbReference type="NCBI Taxonomy" id="2952226"/>
    <lineage>
        <taxon>Bacteria</taxon>
        <taxon>Pseudomonadati</taxon>
        <taxon>Pseudomonadota</taxon>
        <taxon>Gammaproteobacteria</taxon>
        <taxon>Methylococcales</taxon>
        <taxon>Methylococcaceae</taxon>
        <taxon>Methylomonas</taxon>
    </lineage>
</organism>
<sequence length="256" mass="28937">MTGFHIQQRHFLAYLRQPQTASVPAGFAPERLAVYAGLLYNKFDESLSACFPVIQSILSRTEWRALLLDFIAEHRCLSPYYRRIPDEFVQYLLQERRRDIDKPFLAELAHFEWIELQLAIDEAAAAPIKTLTDPQLLANVPLFAPVMQLLHYHWPVQDIGPTFQPKTPPANPTHILGFRDSNDLVRFIALNPATARLARLLCNGYTGRQALESLGSGLDEAGFVQLMQFGLQTLAELHRRGAIIDTRPADLSGVHP</sequence>
<name>A0ABT1U7U3_9GAMM</name>
<dbReference type="Pfam" id="PF09836">
    <property type="entry name" value="DUF2063"/>
    <property type="match status" value="1"/>
</dbReference>
<dbReference type="RefSeq" id="WP_256616280.1">
    <property type="nucleotide sequence ID" value="NZ_JANIBK010000103.1"/>
</dbReference>
<evidence type="ECO:0000313" key="4">
    <source>
        <dbReference type="Proteomes" id="UP001524586"/>
    </source>
</evidence>
<keyword evidence="3" id="KW-0238">DNA-binding</keyword>
<dbReference type="Gene3D" id="3.90.930.50">
    <property type="match status" value="1"/>
</dbReference>
<accession>A0ABT1U7U3</accession>
<dbReference type="EMBL" id="JANIBK010000103">
    <property type="protein sequence ID" value="MCQ8129852.1"/>
    <property type="molecule type" value="Genomic_DNA"/>
</dbReference>
<dbReference type="InterPro" id="IPR054098">
    <property type="entry name" value="NGO1945-like_C"/>
</dbReference>
<keyword evidence="4" id="KW-1185">Reference proteome</keyword>
<comment type="caution">
    <text evidence="3">The sequence shown here is derived from an EMBL/GenBank/DDBJ whole genome shotgun (WGS) entry which is preliminary data.</text>
</comment>
<protein>
    <submittedName>
        <fullName evidence="3">DNA-binding domain-containing protein</fullName>
    </submittedName>
</protein>
<dbReference type="GO" id="GO:0003677">
    <property type="term" value="F:DNA binding"/>
    <property type="evidence" value="ECO:0007669"/>
    <property type="project" value="UniProtKB-KW"/>
</dbReference>
<dbReference type="Proteomes" id="UP001524586">
    <property type="component" value="Unassembled WGS sequence"/>
</dbReference>
<proteinExistence type="predicted"/>
<dbReference type="Gene3D" id="1.10.150.690">
    <property type="entry name" value="DUF2063"/>
    <property type="match status" value="1"/>
</dbReference>
<evidence type="ECO:0000259" key="1">
    <source>
        <dbReference type="Pfam" id="PF09836"/>
    </source>
</evidence>
<dbReference type="InterPro" id="IPR018640">
    <property type="entry name" value="DUF2063"/>
</dbReference>